<dbReference type="Pfam" id="PF04985">
    <property type="entry name" value="Phage_tube"/>
    <property type="match status" value="1"/>
</dbReference>
<evidence type="ECO:0000313" key="1">
    <source>
        <dbReference type="EMBL" id="PTE15154.1"/>
    </source>
</evidence>
<proteinExistence type="predicted"/>
<accession>A0A2T4JB81</accession>
<reference evidence="1 2" key="1">
    <citation type="submission" date="2018-03" db="EMBL/GenBank/DDBJ databases">
        <title>Cereibacter changlensis.</title>
        <authorList>
            <person name="Meyer T.E."/>
            <person name="Miller S."/>
            <person name="Lodha T."/>
            <person name="Gandham S."/>
            <person name="Chintalapati S."/>
            <person name="Chintalapati V.R."/>
        </authorList>
    </citation>
    <scope>NUCLEOTIDE SEQUENCE [LARGE SCALE GENOMIC DNA]</scope>
    <source>
        <strain evidence="1 2">JA139</strain>
    </source>
</reference>
<evidence type="ECO:0000313" key="2">
    <source>
        <dbReference type="Proteomes" id="UP000241010"/>
    </source>
</evidence>
<protein>
    <submittedName>
        <fullName evidence="1">Phage major tail tube protein</fullName>
    </submittedName>
</protein>
<gene>
    <name evidence="1" type="ORF">C5F48_24490</name>
</gene>
<dbReference type="RefSeq" id="WP_181247798.1">
    <property type="nucleotide sequence ID" value="NZ_PZKG01000431.1"/>
</dbReference>
<dbReference type="Proteomes" id="UP000241010">
    <property type="component" value="Unassembled WGS sequence"/>
</dbReference>
<keyword evidence="2" id="KW-1185">Reference proteome</keyword>
<dbReference type="InterPro" id="IPR006498">
    <property type="entry name" value="Tail_tube"/>
</dbReference>
<name>A0A2T4JB81_9RHOB</name>
<feature type="non-terminal residue" evidence="1">
    <location>
        <position position="80"/>
    </location>
</feature>
<dbReference type="AlphaFoldDB" id="A0A2T4JB81"/>
<organism evidence="1 2">
    <name type="scientific">Cereibacter changlensis JA139</name>
    <dbReference type="NCBI Taxonomy" id="1188249"/>
    <lineage>
        <taxon>Bacteria</taxon>
        <taxon>Pseudomonadati</taxon>
        <taxon>Pseudomonadota</taxon>
        <taxon>Alphaproteobacteria</taxon>
        <taxon>Rhodobacterales</taxon>
        <taxon>Paracoccaceae</taxon>
        <taxon>Cereibacter</taxon>
    </lineage>
</organism>
<dbReference type="EMBL" id="PZKG01000431">
    <property type="protein sequence ID" value="PTE15154.1"/>
    <property type="molecule type" value="Genomic_DNA"/>
</dbReference>
<sequence>MALPRVIKNFNAFVDGISYFGLATEAKLPAVKLQTEAHRGAGMDGPVGIDVGMEGLSAEISFAEWSPALLKKLGRQERFV</sequence>
<comment type="caution">
    <text evidence="1">The sequence shown here is derived from an EMBL/GenBank/DDBJ whole genome shotgun (WGS) entry which is preliminary data.</text>
</comment>